<feature type="transmembrane region" description="Helical" evidence="2">
    <location>
        <begin position="159"/>
        <end position="178"/>
    </location>
</feature>
<proteinExistence type="inferred from homology"/>
<evidence type="ECO:0000313" key="4">
    <source>
        <dbReference type="Proteomes" id="UP000218896"/>
    </source>
</evidence>
<keyword evidence="2" id="KW-0472">Membrane</keyword>
<evidence type="ECO:0000313" key="3">
    <source>
        <dbReference type="EMBL" id="PAU82328.1"/>
    </source>
</evidence>
<dbReference type="Proteomes" id="UP000218896">
    <property type="component" value="Unassembled WGS sequence"/>
</dbReference>
<sequence length="186" mass="20581">MGTEILVSSLQMLTTFYLTLLILRFLFQLCQVDFFNPISQFIAKATNPVTDPVRKVVPPVKRFDGASLIVAILFQALMYLIILSLAGYAFPPLALLVWGLLKVISLVLTIYFFAIIGMIVISWLAPGNPHPGIQIIHQITEPIMAPFRNLLPPMGGLDLSPILVFLVLNMVQVVMSNLQQAAGMPF</sequence>
<dbReference type="Pfam" id="PF02325">
    <property type="entry name" value="CCB3_YggT"/>
    <property type="match status" value="2"/>
</dbReference>
<dbReference type="PANTHER" id="PTHR33219:SF14">
    <property type="entry name" value="PROTEIN COFACTOR ASSEMBLY OF COMPLEX C SUBUNIT B CCB3, CHLOROPLASTIC-RELATED"/>
    <property type="match status" value="1"/>
</dbReference>
<reference evidence="3 4" key="1">
    <citation type="submission" date="2017-08" db="EMBL/GenBank/DDBJ databases">
        <title>Halovibrio sewagensis sp. nov., isolated from wastewater of high salinity.</title>
        <authorList>
            <person name="Dong X."/>
            <person name="Zhang G."/>
        </authorList>
    </citation>
    <scope>NUCLEOTIDE SEQUENCE [LARGE SCALE GENOMIC DNA]</scope>
    <source>
        <strain evidence="3 4">YL5-2</strain>
    </source>
</reference>
<organism evidence="3 4">
    <name type="scientific">Halovibrio salipaludis</name>
    <dbReference type="NCBI Taxonomy" id="2032626"/>
    <lineage>
        <taxon>Bacteria</taxon>
        <taxon>Pseudomonadati</taxon>
        <taxon>Pseudomonadota</taxon>
        <taxon>Gammaproteobacteria</taxon>
        <taxon>Oceanospirillales</taxon>
        <taxon>Halomonadaceae</taxon>
        <taxon>Halovibrio</taxon>
    </lineage>
</organism>
<keyword evidence="2" id="KW-0812">Transmembrane</keyword>
<evidence type="ECO:0000256" key="2">
    <source>
        <dbReference type="SAM" id="Phobius"/>
    </source>
</evidence>
<feature type="transmembrane region" description="Helical" evidence="2">
    <location>
        <begin position="68"/>
        <end position="91"/>
    </location>
</feature>
<feature type="transmembrane region" description="Helical" evidence="2">
    <location>
        <begin position="103"/>
        <end position="125"/>
    </location>
</feature>
<protein>
    <submittedName>
        <fullName evidence="3">YggT family protein</fullName>
    </submittedName>
</protein>
<dbReference type="PANTHER" id="PTHR33219">
    <property type="entry name" value="YLMG HOMOLOG PROTEIN 2, CHLOROPLASTIC"/>
    <property type="match status" value="1"/>
</dbReference>
<keyword evidence="4" id="KW-1185">Reference proteome</keyword>
<accession>A0A2A2FBI8</accession>
<comment type="similarity">
    <text evidence="1">Belongs to the YggT family.</text>
</comment>
<dbReference type="GO" id="GO:0016020">
    <property type="term" value="C:membrane"/>
    <property type="evidence" value="ECO:0007669"/>
    <property type="project" value="InterPro"/>
</dbReference>
<dbReference type="OrthoDB" id="9806665at2"/>
<feature type="transmembrane region" description="Helical" evidence="2">
    <location>
        <begin position="7"/>
        <end position="27"/>
    </location>
</feature>
<keyword evidence="2" id="KW-1133">Transmembrane helix</keyword>
<dbReference type="InterPro" id="IPR003425">
    <property type="entry name" value="CCB3/YggT"/>
</dbReference>
<dbReference type="EMBL" id="NSKD01000001">
    <property type="protein sequence ID" value="PAU82328.1"/>
    <property type="molecule type" value="Genomic_DNA"/>
</dbReference>
<comment type="caution">
    <text evidence="3">The sequence shown here is derived from an EMBL/GenBank/DDBJ whole genome shotgun (WGS) entry which is preliminary data.</text>
</comment>
<gene>
    <name evidence="3" type="ORF">CK501_04050</name>
</gene>
<evidence type="ECO:0000256" key="1">
    <source>
        <dbReference type="ARBA" id="ARBA00010894"/>
    </source>
</evidence>
<name>A0A2A2FBI8_9GAMM</name>
<dbReference type="AlphaFoldDB" id="A0A2A2FBI8"/>
<dbReference type="RefSeq" id="WP_095616422.1">
    <property type="nucleotide sequence ID" value="NZ_NSKD01000001.1"/>
</dbReference>